<gene>
    <name evidence="6" type="ORF">ICN82_02035</name>
</gene>
<protein>
    <submittedName>
        <fullName evidence="6">Response regulator transcription factor</fullName>
    </submittedName>
</protein>
<evidence type="ECO:0000313" key="7">
    <source>
        <dbReference type="Proteomes" id="UP000609121"/>
    </source>
</evidence>
<dbReference type="InterPro" id="IPR000792">
    <property type="entry name" value="Tscrpt_reg_LuxR_C"/>
</dbReference>
<keyword evidence="2" id="KW-0238">DNA-binding</keyword>
<dbReference type="PRINTS" id="PR00038">
    <property type="entry name" value="HTHLUXR"/>
</dbReference>
<evidence type="ECO:0000256" key="1">
    <source>
        <dbReference type="ARBA" id="ARBA00022553"/>
    </source>
</evidence>
<organism evidence="6 7">
    <name type="scientific">Mangrovicoccus algicola</name>
    <dbReference type="NCBI Taxonomy" id="2771008"/>
    <lineage>
        <taxon>Bacteria</taxon>
        <taxon>Pseudomonadati</taxon>
        <taxon>Pseudomonadota</taxon>
        <taxon>Alphaproteobacteria</taxon>
        <taxon>Rhodobacterales</taxon>
        <taxon>Paracoccaceae</taxon>
        <taxon>Mangrovicoccus</taxon>
    </lineage>
</organism>
<dbReference type="PANTHER" id="PTHR45566">
    <property type="entry name" value="HTH-TYPE TRANSCRIPTIONAL REGULATOR YHJB-RELATED"/>
    <property type="match status" value="1"/>
</dbReference>
<reference evidence="6" key="1">
    <citation type="submission" date="2020-09" db="EMBL/GenBank/DDBJ databases">
        <title>A novel bacterium of genus Mangrovicoccus, isolated from South China Sea.</title>
        <authorList>
            <person name="Huang H."/>
            <person name="Mo K."/>
            <person name="Hu Y."/>
        </authorList>
    </citation>
    <scope>NUCLEOTIDE SEQUENCE</scope>
    <source>
        <strain evidence="6">HB182678</strain>
    </source>
</reference>
<dbReference type="RefSeq" id="WP_193179165.1">
    <property type="nucleotide sequence ID" value="NZ_JACVXA010000004.1"/>
</dbReference>
<dbReference type="Proteomes" id="UP000609121">
    <property type="component" value="Unassembled WGS sequence"/>
</dbReference>
<feature type="domain" description="Response regulatory" evidence="5">
    <location>
        <begin position="15"/>
        <end position="132"/>
    </location>
</feature>
<dbReference type="InterPro" id="IPR058245">
    <property type="entry name" value="NreC/VraR/RcsB-like_REC"/>
</dbReference>
<dbReference type="Gene3D" id="1.10.10.10">
    <property type="entry name" value="Winged helix-like DNA-binding domain superfamily/Winged helix DNA-binding domain"/>
    <property type="match status" value="1"/>
</dbReference>
<dbReference type="Pfam" id="PF00072">
    <property type="entry name" value="Response_reg"/>
    <property type="match status" value="1"/>
</dbReference>
<dbReference type="AlphaFoldDB" id="A0A8J6YT54"/>
<dbReference type="CDD" id="cd06170">
    <property type="entry name" value="LuxR_C_like"/>
    <property type="match status" value="1"/>
</dbReference>
<comment type="caution">
    <text evidence="6">The sequence shown here is derived from an EMBL/GenBank/DDBJ whole genome shotgun (WGS) entry which is preliminary data.</text>
</comment>
<feature type="modified residue" description="4-aspartylphosphate" evidence="3">
    <location>
        <position position="67"/>
    </location>
</feature>
<accession>A0A8J6YT54</accession>
<keyword evidence="7" id="KW-1185">Reference proteome</keyword>
<dbReference type="GO" id="GO:0006355">
    <property type="term" value="P:regulation of DNA-templated transcription"/>
    <property type="evidence" value="ECO:0007669"/>
    <property type="project" value="InterPro"/>
</dbReference>
<dbReference type="PROSITE" id="PS50043">
    <property type="entry name" value="HTH_LUXR_2"/>
    <property type="match status" value="1"/>
</dbReference>
<dbReference type="EMBL" id="JACVXA010000004">
    <property type="protein sequence ID" value="MBE3636982.1"/>
    <property type="molecule type" value="Genomic_DNA"/>
</dbReference>
<dbReference type="CDD" id="cd17535">
    <property type="entry name" value="REC_NarL-like"/>
    <property type="match status" value="1"/>
</dbReference>
<dbReference type="InterPro" id="IPR011006">
    <property type="entry name" value="CheY-like_superfamily"/>
</dbReference>
<dbReference type="InterPro" id="IPR036388">
    <property type="entry name" value="WH-like_DNA-bd_sf"/>
</dbReference>
<dbReference type="Pfam" id="PF00196">
    <property type="entry name" value="GerE"/>
    <property type="match status" value="1"/>
</dbReference>
<evidence type="ECO:0000259" key="4">
    <source>
        <dbReference type="PROSITE" id="PS50043"/>
    </source>
</evidence>
<dbReference type="SUPFAM" id="SSF52172">
    <property type="entry name" value="CheY-like"/>
    <property type="match status" value="1"/>
</dbReference>
<dbReference type="PANTHER" id="PTHR45566:SF1">
    <property type="entry name" value="HTH-TYPE TRANSCRIPTIONAL REGULATOR YHJB-RELATED"/>
    <property type="match status" value="1"/>
</dbReference>
<dbReference type="PROSITE" id="PS00622">
    <property type="entry name" value="HTH_LUXR_1"/>
    <property type="match status" value="1"/>
</dbReference>
<dbReference type="PROSITE" id="PS50110">
    <property type="entry name" value="RESPONSE_REGULATORY"/>
    <property type="match status" value="1"/>
</dbReference>
<dbReference type="InterPro" id="IPR016032">
    <property type="entry name" value="Sig_transdc_resp-reg_C-effctor"/>
</dbReference>
<proteinExistence type="predicted"/>
<dbReference type="Gene3D" id="3.40.50.2300">
    <property type="match status" value="1"/>
</dbReference>
<dbReference type="SMART" id="SM00421">
    <property type="entry name" value="HTH_LUXR"/>
    <property type="match status" value="1"/>
</dbReference>
<evidence type="ECO:0000256" key="3">
    <source>
        <dbReference type="PROSITE-ProRule" id="PRU00169"/>
    </source>
</evidence>
<dbReference type="GO" id="GO:0000160">
    <property type="term" value="P:phosphorelay signal transduction system"/>
    <property type="evidence" value="ECO:0007669"/>
    <property type="project" value="InterPro"/>
</dbReference>
<feature type="domain" description="HTH luxR-type" evidence="4">
    <location>
        <begin position="159"/>
        <end position="224"/>
    </location>
</feature>
<dbReference type="SUPFAM" id="SSF46894">
    <property type="entry name" value="C-terminal effector domain of the bipartite response regulators"/>
    <property type="match status" value="1"/>
</dbReference>
<keyword evidence="1 3" id="KW-0597">Phosphoprotein</keyword>
<dbReference type="InterPro" id="IPR051015">
    <property type="entry name" value="EvgA-like"/>
</dbReference>
<dbReference type="InterPro" id="IPR001789">
    <property type="entry name" value="Sig_transdc_resp-reg_receiver"/>
</dbReference>
<dbReference type="GO" id="GO:0003677">
    <property type="term" value="F:DNA binding"/>
    <property type="evidence" value="ECO:0007669"/>
    <property type="project" value="UniProtKB-KW"/>
</dbReference>
<name>A0A8J6YT54_9RHOB</name>
<dbReference type="SMART" id="SM00448">
    <property type="entry name" value="REC"/>
    <property type="match status" value="1"/>
</dbReference>
<evidence type="ECO:0000256" key="2">
    <source>
        <dbReference type="ARBA" id="ARBA00023125"/>
    </source>
</evidence>
<sequence>MKHDRLISGDGAVRSVLVIDDHPLYAYALTTALQHVFEDCRVRTAVTLKEGLAAIAAGAGPDLVMLDLRLPDVSGLSGLIRLRERLPETPVLIISAQTSVEVVQSLMDLGAAGFVPKDLPLPAIEQALAEIRRGNRYLPVEFRDAMRRRPAVPSELENISRRIAELSPQQMRIMKLICAGKANKQIAYELSLAEATVKAHVTALLRRLGVQNRTQAAVMMESVSLQDETGETPRQRG</sequence>
<evidence type="ECO:0000259" key="5">
    <source>
        <dbReference type="PROSITE" id="PS50110"/>
    </source>
</evidence>
<evidence type="ECO:0000313" key="6">
    <source>
        <dbReference type="EMBL" id="MBE3636982.1"/>
    </source>
</evidence>